<gene>
    <name evidence="1" type="ORF">BDY19DRAFT_714811</name>
</gene>
<sequence length="365" mass="39289">MSNSSSQDPSKFDITKDAHYSLLPCKIMSGELIELYRTGNYEAIARKEAEEQSHIKATTDMIASNEDDHGFTETTLPNGERIRAAWTEGDKSAMTYVRVVPNSVKKLGDGKVECEAQIASISSKTNTGTVTSIPLKNIGGAVLASVEALVVGAIAIWFKRLVKAGITKILEQATSTLADALLERGLISSVTKFWLVEDAAPVIGKWGARIIGVGLGTIIGGAVVYGAVELFKYVFLAEYTLNGQVYNFDAVHDWQIKGFYGYNEKLIGAPTEGVIPRCKPAGKVVIPGMNVASDVQAAVPLPLQVPSSASAIPVKALPSVLILPTASRRRLTTQWHSTLVMAKVPRVILRALSIRVRNLARAPQC</sequence>
<evidence type="ECO:0000313" key="1">
    <source>
        <dbReference type="EMBL" id="KAI0090525.1"/>
    </source>
</evidence>
<dbReference type="Proteomes" id="UP001055072">
    <property type="component" value="Unassembled WGS sequence"/>
</dbReference>
<comment type="caution">
    <text evidence="1">The sequence shown here is derived from an EMBL/GenBank/DDBJ whole genome shotgun (WGS) entry which is preliminary data.</text>
</comment>
<reference evidence="1" key="1">
    <citation type="journal article" date="2021" name="Environ. Microbiol.">
        <title>Gene family expansions and transcriptome signatures uncover fungal adaptations to wood decay.</title>
        <authorList>
            <person name="Hage H."/>
            <person name="Miyauchi S."/>
            <person name="Viragh M."/>
            <person name="Drula E."/>
            <person name="Min B."/>
            <person name="Chaduli D."/>
            <person name="Navarro D."/>
            <person name="Favel A."/>
            <person name="Norest M."/>
            <person name="Lesage-Meessen L."/>
            <person name="Balint B."/>
            <person name="Merenyi Z."/>
            <person name="de Eugenio L."/>
            <person name="Morin E."/>
            <person name="Martinez A.T."/>
            <person name="Baldrian P."/>
            <person name="Stursova M."/>
            <person name="Martinez M.J."/>
            <person name="Novotny C."/>
            <person name="Magnuson J.K."/>
            <person name="Spatafora J.W."/>
            <person name="Maurice S."/>
            <person name="Pangilinan J."/>
            <person name="Andreopoulos W."/>
            <person name="LaButti K."/>
            <person name="Hundley H."/>
            <person name="Na H."/>
            <person name="Kuo A."/>
            <person name="Barry K."/>
            <person name="Lipzen A."/>
            <person name="Henrissat B."/>
            <person name="Riley R."/>
            <person name="Ahrendt S."/>
            <person name="Nagy L.G."/>
            <person name="Grigoriev I.V."/>
            <person name="Martin F."/>
            <person name="Rosso M.N."/>
        </authorList>
    </citation>
    <scope>NUCLEOTIDE SEQUENCE</scope>
    <source>
        <strain evidence="1">CBS 384.51</strain>
    </source>
</reference>
<evidence type="ECO:0000313" key="2">
    <source>
        <dbReference type="Proteomes" id="UP001055072"/>
    </source>
</evidence>
<name>A0ACB8U8C2_9APHY</name>
<proteinExistence type="predicted"/>
<dbReference type="EMBL" id="MU274907">
    <property type="protein sequence ID" value="KAI0090525.1"/>
    <property type="molecule type" value="Genomic_DNA"/>
</dbReference>
<organism evidence="1 2">
    <name type="scientific">Irpex rosettiformis</name>
    <dbReference type="NCBI Taxonomy" id="378272"/>
    <lineage>
        <taxon>Eukaryota</taxon>
        <taxon>Fungi</taxon>
        <taxon>Dikarya</taxon>
        <taxon>Basidiomycota</taxon>
        <taxon>Agaricomycotina</taxon>
        <taxon>Agaricomycetes</taxon>
        <taxon>Polyporales</taxon>
        <taxon>Irpicaceae</taxon>
        <taxon>Irpex</taxon>
    </lineage>
</organism>
<protein>
    <submittedName>
        <fullName evidence="1">Uncharacterized protein</fullName>
    </submittedName>
</protein>
<keyword evidence="2" id="KW-1185">Reference proteome</keyword>
<accession>A0ACB8U8C2</accession>